<dbReference type="Proteomes" id="UP001082899">
    <property type="component" value="Unassembled WGS sequence"/>
</dbReference>
<proteinExistence type="predicted"/>
<accession>A0ABT3ZTA9</accession>
<sequence>MSTVDATSLKYPDSRSPLHLDAALLYVMVHKIENSDAMLWDRIDDAKDIIDQNAVIRDLRRKLDDIIRTGEKPELKNVYLEFSVGPKNTLRSKVDNLADGDGKYDKNGNVRLTSLLHALGENATPKNTDDLKAIRKNLADRLSNTESQQAQVLLQDALQKSREIVSTAGGLIKTRHDSKLTILNKI</sequence>
<dbReference type="EMBL" id="JAPMXC010000012">
    <property type="protein sequence ID" value="MCY0389768.1"/>
    <property type="molecule type" value="Genomic_DNA"/>
</dbReference>
<name>A0ABT3ZTA9_9BURK</name>
<organism evidence="1 2">
    <name type="scientific">Robbsia betulipollinis</name>
    <dbReference type="NCBI Taxonomy" id="2981849"/>
    <lineage>
        <taxon>Bacteria</taxon>
        <taxon>Pseudomonadati</taxon>
        <taxon>Pseudomonadota</taxon>
        <taxon>Betaproteobacteria</taxon>
        <taxon>Burkholderiales</taxon>
        <taxon>Burkholderiaceae</taxon>
        <taxon>Robbsia</taxon>
    </lineage>
</organism>
<keyword evidence="2" id="KW-1185">Reference proteome</keyword>
<protein>
    <submittedName>
        <fullName evidence="1">Uncharacterized protein</fullName>
    </submittedName>
</protein>
<gene>
    <name evidence="1" type="ORF">OVY01_21740</name>
</gene>
<dbReference type="RefSeq" id="WP_267849697.1">
    <property type="nucleotide sequence ID" value="NZ_JAPMXC010000012.1"/>
</dbReference>
<reference evidence="1" key="1">
    <citation type="submission" date="2022-11" db="EMBL/GenBank/DDBJ databases">
        <title>Robbsia betulipollinis sp. nov., isolated from pollen of birch (Betula pendula).</title>
        <authorList>
            <person name="Shi H."/>
            <person name="Ambika Manirajan B."/>
            <person name="Ratering S."/>
            <person name="Geissler-Plaum R."/>
            <person name="Schnell S."/>
        </authorList>
    </citation>
    <scope>NUCLEOTIDE SEQUENCE</scope>
    <source>
        <strain evidence="1">Bb-Pol-6</strain>
    </source>
</reference>
<evidence type="ECO:0000313" key="2">
    <source>
        <dbReference type="Proteomes" id="UP001082899"/>
    </source>
</evidence>
<evidence type="ECO:0000313" key="1">
    <source>
        <dbReference type="EMBL" id="MCY0389768.1"/>
    </source>
</evidence>
<comment type="caution">
    <text evidence="1">The sequence shown here is derived from an EMBL/GenBank/DDBJ whole genome shotgun (WGS) entry which is preliminary data.</text>
</comment>